<dbReference type="InterPro" id="IPR011057">
    <property type="entry name" value="Mss4-like_sf"/>
</dbReference>
<gene>
    <name evidence="5" type="ORF">K444DRAFT_603969</name>
</gene>
<dbReference type="PANTHER" id="PTHR28620:SF1">
    <property type="entry name" value="CENP-V_GFA DOMAIN-CONTAINING PROTEIN"/>
    <property type="match status" value="1"/>
</dbReference>
<dbReference type="Proteomes" id="UP000235371">
    <property type="component" value="Unassembled WGS sequence"/>
</dbReference>
<dbReference type="GO" id="GO:0016846">
    <property type="term" value="F:carbon-sulfur lyase activity"/>
    <property type="evidence" value="ECO:0007669"/>
    <property type="project" value="InterPro"/>
</dbReference>
<evidence type="ECO:0000313" key="5">
    <source>
        <dbReference type="EMBL" id="PMD50595.1"/>
    </source>
</evidence>
<proteinExistence type="inferred from homology"/>
<organism evidence="5 6">
    <name type="scientific">Hyaloscypha bicolor E</name>
    <dbReference type="NCBI Taxonomy" id="1095630"/>
    <lineage>
        <taxon>Eukaryota</taxon>
        <taxon>Fungi</taxon>
        <taxon>Dikarya</taxon>
        <taxon>Ascomycota</taxon>
        <taxon>Pezizomycotina</taxon>
        <taxon>Leotiomycetes</taxon>
        <taxon>Helotiales</taxon>
        <taxon>Hyaloscyphaceae</taxon>
        <taxon>Hyaloscypha</taxon>
        <taxon>Hyaloscypha bicolor</taxon>
    </lineage>
</organism>
<protein>
    <recommendedName>
        <fullName evidence="4">CENP-V/GFA domain-containing protein</fullName>
    </recommendedName>
</protein>
<evidence type="ECO:0000256" key="2">
    <source>
        <dbReference type="ARBA" id="ARBA00022723"/>
    </source>
</evidence>
<dbReference type="InParanoid" id="A0A2J6SIK3"/>
<dbReference type="OrthoDB" id="2993351at2759"/>
<feature type="domain" description="CENP-V/GFA" evidence="4">
    <location>
        <begin position="149"/>
        <end position="271"/>
    </location>
</feature>
<dbReference type="AlphaFoldDB" id="A0A2J6SIK3"/>
<dbReference type="Pfam" id="PF04828">
    <property type="entry name" value="GFA"/>
    <property type="match status" value="2"/>
</dbReference>
<dbReference type="RefSeq" id="XP_024727499.1">
    <property type="nucleotide sequence ID" value="XM_024878790.1"/>
</dbReference>
<dbReference type="EMBL" id="KZ613913">
    <property type="protein sequence ID" value="PMD50595.1"/>
    <property type="molecule type" value="Genomic_DNA"/>
</dbReference>
<reference evidence="5 6" key="1">
    <citation type="submission" date="2016-04" db="EMBL/GenBank/DDBJ databases">
        <title>A degradative enzymes factory behind the ericoid mycorrhizal symbiosis.</title>
        <authorList>
            <consortium name="DOE Joint Genome Institute"/>
            <person name="Martino E."/>
            <person name="Morin E."/>
            <person name="Grelet G."/>
            <person name="Kuo A."/>
            <person name="Kohler A."/>
            <person name="Daghino S."/>
            <person name="Barry K."/>
            <person name="Choi C."/>
            <person name="Cichocki N."/>
            <person name="Clum A."/>
            <person name="Copeland A."/>
            <person name="Hainaut M."/>
            <person name="Haridas S."/>
            <person name="Labutti K."/>
            <person name="Lindquist E."/>
            <person name="Lipzen A."/>
            <person name="Khouja H.-R."/>
            <person name="Murat C."/>
            <person name="Ohm R."/>
            <person name="Olson A."/>
            <person name="Spatafora J."/>
            <person name="Veneault-Fourrey C."/>
            <person name="Henrissat B."/>
            <person name="Grigoriev I."/>
            <person name="Martin F."/>
            <person name="Perotto S."/>
        </authorList>
    </citation>
    <scope>NUCLEOTIDE SEQUENCE [LARGE SCALE GENOMIC DNA]</scope>
    <source>
        <strain evidence="5 6">E</strain>
    </source>
</reference>
<comment type="similarity">
    <text evidence="1">Belongs to the Gfa family.</text>
</comment>
<dbReference type="InterPro" id="IPR052355">
    <property type="entry name" value="CENP-V-like"/>
</dbReference>
<dbReference type="InterPro" id="IPR006913">
    <property type="entry name" value="CENP-V/GFA"/>
</dbReference>
<evidence type="ECO:0000256" key="1">
    <source>
        <dbReference type="ARBA" id="ARBA00005495"/>
    </source>
</evidence>
<accession>A0A2J6SIK3</accession>
<evidence type="ECO:0000313" key="6">
    <source>
        <dbReference type="Proteomes" id="UP000235371"/>
    </source>
</evidence>
<sequence>MAELMPELKTYYGNCHCGAFKFNIKVPEITSLMDCNCSICSRKGYQWVFPGAGCFTIEKGEGTLKDYEFGPKKMEHKFCPICATGVMGKRKGVQTGMDIGINARTLRDLDDIWSFKTNTYDGKALEPAYAPHPFKGPEPTADIENAEIYTGSCHCGNVTMAFKTKGPLNEGHEHIQECNCSICSRNGTVLTYPLATQVSIQTSSAPTTPYTFGRAMQSHEFCPICGVSVYIRKLSISPEHYAKYSGPQKDQKKWEGIMPINLRCFEGVEWDKIEVKKLNYKDFGVKYEV</sequence>
<evidence type="ECO:0000259" key="4">
    <source>
        <dbReference type="PROSITE" id="PS51891"/>
    </source>
</evidence>
<name>A0A2J6SIK3_9HELO</name>
<dbReference type="PANTHER" id="PTHR28620">
    <property type="entry name" value="CENTROMERE PROTEIN V"/>
    <property type="match status" value="1"/>
</dbReference>
<dbReference type="GeneID" id="36586867"/>
<dbReference type="PROSITE" id="PS51891">
    <property type="entry name" value="CENP_V_GFA"/>
    <property type="match status" value="2"/>
</dbReference>
<dbReference type="GO" id="GO:0046872">
    <property type="term" value="F:metal ion binding"/>
    <property type="evidence" value="ECO:0007669"/>
    <property type="project" value="UniProtKB-KW"/>
</dbReference>
<dbReference type="SUPFAM" id="SSF51316">
    <property type="entry name" value="Mss4-like"/>
    <property type="match status" value="2"/>
</dbReference>
<keyword evidence="6" id="KW-1185">Reference proteome</keyword>
<dbReference type="Gene3D" id="2.170.150.70">
    <property type="match status" value="2"/>
</dbReference>
<keyword evidence="2" id="KW-0479">Metal-binding</keyword>
<keyword evidence="3" id="KW-0862">Zinc</keyword>
<feature type="domain" description="CENP-V/GFA" evidence="4">
    <location>
        <begin position="11"/>
        <end position="121"/>
    </location>
</feature>
<evidence type="ECO:0000256" key="3">
    <source>
        <dbReference type="ARBA" id="ARBA00022833"/>
    </source>
</evidence>